<keyword evidence="3" id="KW-1185">Reference proteome</keyword>
<dbReference type="AlphaFoldDB" id="A0A1E7JW45"/>
<proteinExistence type="predicted"/>
<evidence type="ECO:0000256" key="1">
    <source>
        <dbReference type="SAM" id="MobiDB-lite"/>
    </source>
</evidence>
<name>A0A1E7JW45_9ACTN</name>
<feature type="region of interest" description="Disordered" evidence="1">
    <location>
        <begin position="1"/>
        <end position="70"/>
    </location>
</feature>
<organism evidence="2 3">
    <name type="scientific">Streptomyces oceani</name>
    <dbReference type="NCBI Taxonomy" id="1075402"/>
    <lineage>
        <taxon>Bacteria</taxon>
        <taxon>Bacillati</taxon>
        <taxon>Actinomycetota</taxon>
        <taxon>Actinomycetes</taxon>
        <taxon>Kitasatosporales</taxon>
        <taxon>Streptomycetaceae</taxon>
        <taxon>Streptomyces</taxon>
    </lineage>
</organism>
<sequence>MSQRSGPRQLVRPGAEFGLARPGTEFGDRGPGPTPLRSQTGCGHGEEAYAQGDRRRPKGAADAARHLNYG</sequence>
<dbReference type="EMBL" id="LJGU01000151">
    <property type="protein sequence ID" value="OEU95502.1"/>
    <property type="molecule type" value="Genomic_DNA"/>
</dbReference>
<evidence type="ECO:0000313" key="3">
    <source>
        <dbReference type="Proteomes" id="UP000176101"/>
    </source>
</evidence>
<dbReference type="STRING" id="1075402.AN216_23690"/>
<comment type="caution">
    <text evidence="2">The sequence shown here is derived from an EMBL/GenBank/DDBJ whole genome shotgun (WGS) entry which is preliminary data.</text>
</comment>
<accession>A0A1E7JW45</accession>
<reference evidence="2 3" key="1">
    <citation type="journal article" date="2016" name="Front. Microbiol.">
        <title>Comparative Genomics Analysis of Streptomyces Species Reveals Their Adaptation to the Marine Environment and Their Diversity at the Genomic Level.</title>
        <authorList>
            <person name="Tian X."/>
            <person name="Zhang Z."/>
            <person name="Yang T."/>
            <person name="Chen M."/>
            <person name="Li J."/>
            <person name="Chen F."/>
            <person name="Yang J."/>
            <person name="Li W."/>
            <person name="Zhang B."/>
            <person name="Zhang Z."/>
            <person name="Wu J."/>
            <person name="Zhang C."/>
            <person name="Long L."/>
            <person name="Xiao J."/>
        </authorList>
    </citation>
    <scope>NUCLEOTIDE SEQUENCE [LARGE SCALE GENOMIC DNA]</scope>
    <source>
        <strain evidence="2 3">SCSIO 02100</strain>
    </source>
</reference>
<gene>
    <name evidence="2" type="ORF">AN216_23690</name>
</gene>
<protein>
    <submittedName>
        <fullName evidence="2">Uncharacterized protein</fullName>
    </submittedName>
</protein>
<dbReference type="Proteomes" id="UP000176101">
    <property type="component" value="Unassembled WGS sequence"/>
</dbReference>
<evidence type="ECO:0000313" key="2">
    <source>
        <dbReference type="EMBL" id="OEU95502.1"/>
    </source>
</evidence>